<organism evidence="1 2">
    <name type="scientific">Glarea lozoyensis (strain ATCC 74030 / MF5533)</name>
    <dbReference type="NCBI Taxonomy" id="1104152"/>
    <lineage>
        <taxon>Eukaryota</taxon>
        <taxon>Fungi</taxon>
        <taxon>Dikarya</taxon>
        <taxon>Ascomycota</taxon>
        <taxon>Pezizomycotina</taxon>
        <taxon>Leotiomycetes</taxon>
        <taxon>Helotiales</taxon>
        <taxon>Helotiaceae</taxon>
        <taxon>Glarea</taxon>
    </lineage>
</organism>
<comment type="caution">
    <text evidence="1">The sequence shown here is derived from an EMBL/GenBank/DDBJ whole genome shotgun (WGS) entry which is preliminary data.</text>
</comment>
<evidence type="ECO:0000313" key="1">
    <source>
        <dbReference type="EMBL" id="EHK97446.1"/>
    </source>
</evidence>
<protein>
    <submittedName>
        <fullName evidence="1">Uncharacterized protein</fullName>
    </submittedName>
</protein>
<dbReference type="Proteomes" id="UP000005446">
    <property type="component" value="Unassembled WGS sequence"/>
</dbReference>
<gene>
    <name evidence="1" type="ORF">M7I_6783</name>
</gene>
<dbReference type="InParanoid" id="H0EVI5"/>
<reference evidence="1 2" key="1">
    <citation type="journal article" date="2012" name="Eukaryot. Cell">
        <title>Genome sequence of the fungus Glarea lozoyensis: the first genome sequence of a species from the Helotiaceae family.</title>
        <authorList>
            <person name="Youssar L."/>
            <person name="Gruening B.A."/>
            <person name="Erxleben A."/>
            <person name="Guenther S."/>
            <person name="Huettel W."/>
        </authorList>
    </citation>
    <scope>NUCLEOTIDE SEQUENCE [LARGE SCALE GENOMIC DNA]</scope>
    <source>
        <strain evidence="2">ATCC 74030 / MF5533</strain>
    </source>
</reference>
<dbReference type="EMBL" id="AGUE01000194">
    <property type="protein sequence ID" value="EHK97446.1"/>
    <property type="molecule type" value="Genomic_DNA"/>
</dbReference>
<name>H0EVI5_GLAL7</name>
<proteinExistence type="predicted"/>
<sequence>MWVNEELYHLTANRYYRDDPNDPKRIAEDKMEEELIKYEIL</sequence>
<accession>H0EVI5</accession>
<dbReference type="HOGENOM" id="CLU_3279600_0_0_1"/>
<evidence type="ECO:0000313" key="2">
    <source>
        <dbReference type="Proteomes" id="UP000005446"/>
    </source>
</evidence>
<dbReference type="OrthoDB" id="3533814at2759"/>
<dbReference type="AlphaFoldDB" id="H0EVI5"/>
<keyword evidence="2" id="KW-1185">Reference proteome</keyword>